<dbReference type="SMART" id="SM00823">
    <property type="entry name" value="PKS_PP"/>
    <property type="match status" value="1"/>
</dbReference>
<keyword evidence="2" id="KW-0596">Phosphopantetheine</keyword>
<feature type="domain" description="Carrier" evidence="4">
    <location>
        <begin position="451"/>
        <end position="526"/>
    </location>
</feature>
<dbReference type="InterPro" id="IPR009081">
    <property type="entry name" value="PP-bd_ACP"/>
</dbReference>
<dbReference type="GO" id="GO:0009366">
    <property type="term" value="C:enterobactin synthetase complex"/>
    <property type="evidence" value="ECO:0007669"/>
    <property type="project" value="TreeGrafter"/>
</dbReference>
<keyword evidence="3" id="KW-0597">Phosphoprotein</keyword>
<dbReference type="EMBL" id="PDGH01000017">
    <property type="protein sequence ID" value="POB50044.1"/>
    <property type="molecule type" value="Genomic_DNA"/>
</dbReference>
<organism evidence="5 6">
    <name type="scientific">Vibrio vulnificus</name>
    <dbReference type="NCBI Taxonomy" id="672"/>
    <lineage>
        <taxon>Bacteria</taxon>
        <taxon>Pseudomonadati</taxon>
        <taxon>Pseudomonadota</taxon>
        <taxon>Gammaproteobacteria</taxon>
        <taxon>Vibrionales</taxon>
        <taxon>Vibrionaceae</taxon>
        <taxon>Vibrio</taxon>
    </lineage>
</organism>
<dbReference type="Proteomes" id="UP000237466">
    <property type="component" value="Unassembled WGS sequence"/>
</dbReference>
<dbReference type="Pfam" id="PF00668">
    <property type="entry name" value="Condensation"/>
    <property type="match status" value="1"/>
</dbReference>
<evidence type="ECO:0000259" key="4">
    <source>
        <dbReference type="PROSITE" id="PS50075"/>
    </source>
</evidence>
<dbReference type="GO" id="GO:0009239">
    <property type="term" value="P:enterobactin biosynthetic process"/>
    <property type="evidence" value="ECO:0007669"/>
    <property type="project" value="TreeGrafter"/>
</dbReference>
<comment type="caution">
    <text evidence="5">The sequence shown here is derived from an EMBL/GenBank/DDBJ whole genome shotgun (WGS) entry which is preliminary data.</text>
</comment>
<dbReference type="InterPro" id="IPR001242">
    <property type="entry name" value="Condensation_dom"/>
</dbReference>
<evidence type="ECO:0000313" key="6">
    <source>
        <dbReference type="Proteomes" id="UP000237466"/>
    </source>
</evidence>
<comment type="cofactor">
    <cofactor evidence="1">
        <name>pantetheine 4'-phosphate</name>
        <dbReference type="ChEBI" id="CHEBI:47942"/>
    </cofactor>
</comment>
<evidence type="ECO:0000256" key="2">
    <source>
        <dbReference type="ARBA" id="ARBA00022450"/>
    </source>
</evidence>
<dbReference type="PANTHER" id="PTHR45527:SF1">
    <property type="entry name" value="FATTY ACID SYNTHASE"/>
    <property type="match status" value="1"/>
</dbReference>
<dbReference type="SUPFAM" id="SSF52777">
    <property type="entry name" value="CoA-dependent acyltransferases"/>
    <property type="match status" value="3"/>
</dbReference>
<dbReference type="PROSITE" id="PS50075">
    <property type="entry name" value="CARRIER"/>
    <property type="match status" value="1"/>
</dbReference>
<dbReference type="PANTHER" id="PTHR45527">
    <property type="entry name" value="NONRIBOSOMAL PEPTIDE SYNTHETASE"/>
    <property type="match status" value="1"/>
</dbReference>
<dbReference type="Gene3D" id="3.30.559.30">
    <property type="entry name" value="Nonribosomal peptide synthetase, condensation domain"/>
    <property type="match status" value="1"/>
</dbReference>
<dbReference type="InterPro" id="IPR020806">
    <property type="entry name" value="PKS_PP-bd"/>
</dbReference>
<proteinExistence type="predicted"/>
<dbReference type="GO" id="GO:0031177">
    <property type="term" value="F:phosphopantetheine binding"/>
    <property type="evidence" value="ECO:0007669"/>
    <property type="project" value="InterPro"/>
</dbReference>
<dbReference type="InterPro" id="IPR006162">
    <property type="entry name" value="Ppantetheine_attach_site"/>
</dbReference>
<dbReference type="SUPFAM" id="SSF47336">
    <property type="entry name" value="ACP-like"/>
    <property type="match status" value="1"/>
</dbReference>
<evidence type="ECO:0000256" key="1">
    <source>
        <dbReference type="ARBA" id="ARBA00001957"/>
    </source>
</evidence>
<evidence type="ECO:0000256" key="3">
    <source>
        <dbReference type="ARBA" id="ARBA00022553"/>
    </source>
</evidence>
<name>A0A2S3R8L1_VIBVL</name>
<dbReference type="RefSeq" id="WP_103199630.1">
    <property type="nucleotide sequence ID" value="NZ_JASMUA010000001.1"/>
</dbReference>
<sequence>MTLNLDVSKQEAHRDGIPKQTIEPSLGVSEFEQRVWLYHQQHDDGRSQYASAYHLTGEVNMGKLVAVLSQLSQDFPIFNQRYLFNDALGLTKQGVDASLLRVDIEQVVSLEQAMQHLMALQNQPIALDDDAPIRFVLYSGDIDGVVLGVVTHQILSERIDWQSVFQRLSARYNQPSLKRDWEGVSPGQSAHIGYTPLTPQSDIGNTCFRWLQSAQPELVVEQSWPAMPTHSPEHPMLARKYRVSLQGSVLDDYGLSQPNKKEVLSVIAALFARYLAVNANTDQCDLYLPYDVERRAFELNGAMIETGLIAIKVPHVSAPIERNSAEILAQLNQSREHYAASYHGQQGAALVTWLVDPSVHLQLDQVNAEKSLFAAAHPKFAVTLGVGLNCQGALVLELTLAAGASPYIGAFMLEQFVAQIGGKAASSLHLHESDNREPASVSNTASQTHEQTQAAVEAAILAEFRTALANQTMTADDDFFDFGGHSLIATRVIGRLLSDHGIEIHINDMFSFPSAKQLAQQARVQQAKVQQAVVHQPSHFDAKATAQSQHNPIALDRAPLSLAQHSLWKAMSKYASVGLNNIFNLPFALKFLDRVDEAAFGRAFHAILLRHTGLRTRFSTEDNQPYQQVIPGEKLAEYQWFWTSQQNGGLSVSDLLAQEAEYAFDLDNELPLRLRFVKDDADGAQYLSLLFHHIVLDEWSLNTMMDELALAYRCYVQGHEPQWHMQPRPFHEFARKQRASDVNQAHLSYWLNKFEGLPWAEPIFPAHHPLRVEQQVECGEGGWVEIKIPQRVSSQLYALAKARSASLFNVVYAAIAASLRLLGAPEKLIVGTPAAGRLDADYFDTVGYFTTLGVQLVDFTGVKSIWQLIEQVKNSINESMAYTDIPIDLIEEGLKGVDHDTEGHMFEVFIQLHAKNKFHGAFELSENERVRFQQVDPDKSESGLGLQFEVMEESIDGEQTLRVMMSYMNKNYSPAQVTLLSDVNRRLFEVFAGCVAQDQDLAQLQEQVAALEATACLAHEGA</sequence>
<protein>
    <submittedName>
        <fullName evidence="5">Peptide synthetase</fullName>
    </submittedName>
</protein>
<dbReference type="GO" id="GO:0047527">
    <property type="term" value="F:2,3-dihydroxybenzoate-serine ligase activity"/>
    <property type="evidence" value="ECO:0007669"/>
    <property type="project" value="TreeGrafter"/>
</dbReference>
<reference evidence="5 6" key="1">
    <citation type="journal article" date="2018" name="Front. Microbiol.">
        <title>Phylogeny of Vibrio vulnificus from the Analysis of the Core-Genome: Implications for Intra-Species Taxonomy.</title>
        <authorList>
            <person name="Roig F.J."/>
            <person name="Gonzalez-Candelas F."/>
            <person name="Sanjuan E."/>
            <person name="Fouz B."/>
            <person name="Feil E.J."/>
            <person name="Llorens C."/>
            <person name="Baker-Austin C."/>
            <person name="Oliver J.D."/>
            <person name="Danin-Poleg Y."/>
            <person name="Gibas C.J."/>
            <person name="Kashi Y."/>
            <person name="Gulig P.A."/>
            <person name="Morrison S.S."/>
            <person name="Amaro C."/>
        </authorList>
    </citation>
    <scope>NUCLEOTIDE SEQUENCE [LARGE SCALE GENOMIC DNA]</scope>
    <source>
        <strain evidence="5 6">CECT4608</strain>
    </source>
</reference>
<dbReference type="GO" id="GO:0043041">
    <property type="term" value="P:amino acid activation for nonribosomal peptide biosynthetic process"/>
    <property type="evidence" value="ECO:0007669"/>
    <property type="project" value="TreeGrafter"/>
</dbReference>
<dbReference type="InterPro" id="IPR036736">
    <property type="entry name" value="ACP-like_sf"/>
</dbReference>
<dbReference type="PROSITE" id="PS00012">
    <property type="entry name" value="PHOSPHOPANTETHEINE"/>
    <property type="match status" value="1"/>
</dbReference>
<dbReference type="Gene3D" id="1.10.1200.10">
    <property type="entry name" value="ACP-like"/>
    <property type="match status" value="1"/>
</dbReference>
<dbReference type="InterPro" id="IPR023213">
    <property type="entry name" value="CAT-like_dom_sf"/>
</dbReference>
<dbReference type="Pfam" id="PF00550">
    <property type="entry name" value="PP-binding"/>
    <property type="match status" value="1"/>
</dbReference>
<evidence type="ECO:0000313" key="5">
    <source>
        <dbReference type="EMBL" id="POB50044.1"/>
    </source>
</evidence>
<accession>A0A2S3R8L1</accession>
<dbReference type="GO" id="GO:0005829">
    <property type="term" value="C:cytosol"/>
    <property type="evidence" value="ECO:0007669"/>
    <property type="project" value="TreeGrafter"/>
</dbReference>
<gene>
    <name evidence="5" type="ORF">CRN52_01170</name>
</gene>
<dbReference type="Gene3D" id="3.30.559.10">
    <property type="entry name" value="Chloramphenicol acetyltransferase-like domain"/>
    <property type="match status" value="2"/>
</dbReference>
<dbReference type="AlphaFoldDB" id="A0A2S3R8L1"/>